<protein>
    <submittedName>
        <fullName evidence="1">Uncharacterized protein</fullName>
    </submittedName>
</protein>
<gene>
    <name evidence="1" type="ORF">VNO80_07065</name>
</gene>
<proteinExistence type="predicted"/>
<reference evidence="1 2" key="1">
    <citation type="submission" date="2024-01" db="EMBL/GenBank/DDBJ databases">
        <title>The genomes of 5 underutilized Papilionoideae crops provide insights into root nodulation and disease resistanc.</title>
        <authorList>
            <person name="Jiang F."/>
        </authorList>
    </citation>
    <scope>NUCLEOTIDE SEQUENCE [LARGE SCALE GENOMIC DNA]</scope>
    <source>
        <strain evidence="1">JINMINGXINNONG_FW02</strain>
        <tissue evidence="1">Leaves</tissue>
    </source>
</reference>
<dbReference type="Proteomes" id="UP001374584">
    <property type="component" value="Unassembled WGS sequence"/>
</dbReference>
<evidence type="ECO:0000313" key="1">
    <source>
        <dbReference type="EMBL" id="KAK7373650.1"/>
    </source>
</evidence>
<sequence>MTSIKQHPHGAVVILPQPISVVKDPIFLNRLKKAFQEQLRAYRRKRRNTTTKLLFEVPFSFQTPTFCLMENIDLDIVLLNRFREGGSWGNHIPQFSIAERFHNWLLEKRERNRDNNNGILIKDWFYHHLPSQQTLRSQQEVFNFLITGDLPLKDITKKAKRSDAAAAEGSDLASCESSSRIEIYNIE</sequence>
<dbReference type="AlphaFoldDB" id="A0AAN9NI25"/>
<evidence type="ECO:0000313" key="2">
    <source>
        <dbReference type="Proteomes" id="UP001374584"/>
    </source>
</evidence>
<name>A0AAN9NI25_PHACN</name>
<organism evidence="1 2">
    <name type="scientific">Phaseolus coccineus</name>
    <name type="common">Scarlet runner bean</name>
    <name type="synonym">Phaseolus multiflorus</name>
    <dbReference type="NCBI Taxonomy" id="3886"/>
    <lineage>
        <taxon>Eukaryota</taxon>
        <taxon>Viridiplantae</taxon>
        <taxon>Streptophyta</taxon>
        <taxon>Embryophyta</taxon>
        <taxon>Tracheophyta</taxon>
        <taxon>Spermatophyta</taxon>
        <taxon>Magnoliopsida</taxon>
        <taxon>eudicotyledons</taxon>
        <taxon>Gunneridae</taxon>
        <taxon>Pentapetalae</taxon>
        <taxon>rosids</taxon>
        <taxon>fabids</taxon>
        <taxon>Fabales</taxon>
        <taxon>Fabaceae</taxon>
        <taxon>Papilionoideae</taxon>
        <taxon>50 kb inversion clade</taxon>
        <taxon>NPAAA clade</taxon>
        <taxon>indigoferoid/millettioid clade</taxon>
        <taxon>Phaseoleae</taxon>
        <taxon>Phaseolus</taxon>
    </lineage>
</organism>
<keyword evidence="2" id="KW-1185">Reference proteome</keyword>
<accession>A0AAN9NI25</accession>
<comment type="caution">
    <text evidence="1">The sequence shown here is derived from an EMBL/GenBank/DDBJ whole genome shotgun (WGS) entry which is preliminary data.</text>
</comment>
<dbReference type="EMBL" id="JAYMYR010000003">
    <property type="protein sequence ID" value="KAK7373650.1"/>
    <property type="molecule type" value="Genomic_DNA"/>
</dbReference>